<organism evidence="4 5">
    <name type="scientific">Rubricoccus marinus</name>
    <dbReference type="NCBI Taxonomy" id="716817"/>
    <lineage>
        <taxon>Bacteria</taxon>
        <taxon>Pseudomonadati</taxon>
        <taxon>Rhodothermota</taxon>
        <taxon>Rhodothermia</taxon>
        <taxon>Rhodothermales</taxon>
        <taxon>Rubricoccaceae</taxon>
        <taxon>Rubricoccus</taxon>
    </lineage>
</organism>
<evidence type="ECO:0000313" key="5">
    <source>
        <dbReference type="Proteomes" id="UP000216446"/>
    </source>
</evidence>
<dbReference type="AlphaFoldDB" id="A0A259TZ19"/>
<dbReference type="PANTHER" id="PTHR31223">
    <property type="entry name" value="LOG FAMILY PROTEIN YJL055W"/>
    <property type="match status" value="1"/>
</dbReference>
<dbReference type="InParanoid" id="A0A259TZ19"/>
<dbReference type="EC" id="3.2.2.n1" evidence="3"/>
<protein>
    <recommendedName>
        <fullName evidence="3">Cytokinin riboside 5'-monophosphate phosphoribohydrolase</fullName>
        <ecNumber evidence="3">3.2.2.n1</ecNumber>
    </recommendedName>
</protein>
<dbReference type="Proteomes" id="UP000216446">
    <property type="component" value="Unassembled WGS sequence"/>
</dbReference>
<dbReference type="GO" id="GO:0005829">
    <property type="term" value="C:cytosol"/>
    <property type="evidence" value="ECO:0007669"/>
    <property type="project" value="TreeGrafter"/>
</dbReference>
<proteinExistence type="inferred from homology"/>
<name>A0A259TZ19_9BACT</name>
<dbReference type="InterPro" id="IPR005269">
    <property type="entry name" value="LOG"/>
</dbReference>
<dbReference type="OrthoDB" id="9801098at2"/>
<comment type="caution">
    <text evidence="4">The sequence shown here is derived from an EMBL/GenBank/DDBJ whole genome shotgun (WGS) entry which is preliminary data.</text>
</comment>
<evidence type="ECO:0000256" key="1">
    <source>
        <dbReference type="ARBA" id="ARBA00000274"/>
    </source>
</evidence>
<dbReference type="EMBL" id="MQWB01000001">
    <property type="protein sequence ID" value="OZC03002.1"/>
    <property type="molecule type" value="Genomic_DNA"/>
</dbReference>
<keyword evidence="3" id="KW-0203">Cytokinin biosynthesis</keyword>
<keyword evidence="5" id="KW-1185">Reference proteome</keyword>
<evidence type="ECO:0000256" key="3">
    <source>
        <dbReference type="RuleBase" id="RU363015"/>
    </source>
</evidence>
<sequence length="189" mass="19912">MPISRVCVFCGSRPGARPSYADAAREMGSALAARGLGLVNGGGRVGLMGITSDAVLDGGGEAIGVMPQALIDREVGHREMTTLHVVETMHERKALMASLSDAFVAMPGGIGTLEELFEVWTWSVLGIHAKPVGLLNVDGYYDDLLRFLDGAVEQGFFHPQHRARLVSATSPEALLDQLASGDVPAAGNQ</sequence>
<dbReference type="SUPFAM" id="SSF102405">
    <property type="entry name" value="MCP/YpsA-like"/>
    <property type="match status" value="1"/>
</dbReference>
<reference evidence="4 5" key="1">
    <citation type="submission" date="2016-11" db="EMBL/GenBank/DDBJ databases">
        <title>Study of marine rhodopsin-containing bacteria.</title>
        <authorList>
            <person name="Yoshizawa S."/>
            <person name="Kumagai Y."/>
            <person name="Kogure K."/>
        </authorList>
    </citation>
    <scope>NUCLEOTIDE SEQUENCE [LARGE SCALE GENOMIC DNA]</scope>
    <source>
        <strain evidence="4 5">SG-29</strain>
    </source>
</reference>
<comment type="similarity">
    <text evidence="2 3">Belongs to the LOG family.</text>
</comment>
<comment type="catalytic activity">
    <reaction evidence="1">
        <text>AMP + H2O = D-ribose 5-phosphate + adenine</text>
        <dbReference type="Rhea" id="RHEA:20129"/>
        <dbReference type="ChEBI" id="CHEBI:15377"/>
        <dbReference type="ChEBI" id="CHEBI:16708"/>
        <dbReference type="ChEBI" id="CHEBI:78346"/>
        <dbReference type="ChEBI" id="CHEBI:456215"/>
        <dbReference type="EC" id="3.2.2.4"/>
    </reaction>
</comment>
<dbReference type="Pfam" id="PF03641">
    <property type="entry name" value="Lysine_decarbox"/>
    <property type="match status" value="1"/>
</dbReference>
<evidence type="ECO:0000313" key="4">
    <source>
        <dbReference type="EMBL" id="OZC03002.1"/>
    </source>
</evidence>
<evidence type="ECO:0000256" key="2">
    <source>
        <dbReference type="ARBA" id="ARBA00006763"/>
    </source>
</evidence>
<dbReference type="PANTHER" id="PTHR31223:SF70">
    <property type="entry name" value="LOG FAMILY PROTEIN YJL055W"/>
    <property type="match status" value="1"/>
</dbReference>
<dbReference type="GO" id="GO:0008714">
    <property type="term" value="F:AMP nucleosidase activity"/>
    <property type="evidence" value="ECO:0007669"/>
    <property type="project" value="UniProtKB-EC"/>
</dbReference>
<dbReference type="Gene3D" id="3.40.50.450">
    <property type="match status" value="1"/>
</dbReference>
<dbReference type="GO" id="GO:0009691">
    <property type="term" value="P:cytokinin biosynthetic process"/>
    <property type="evidence" value="ECO:0007669"/>
    <property type="project" value="UniProtKB-UniRule"/>
</dbReference>
<dbReference type="NCBIfam" id="TIGR00730">
    <property type="entry name" value="Rossman fold protein, TIGR00730 family"/>
    <property type="match status" value="1"/>
</dbReference>
<gene>
    <name evidence="4" type="ORF">BSZ36_08480</name>
</gene>
<dbReference type="RefSeq" id="WP_094547850.1">
    <property type="nucleotide sequence ID" value="NZ_MQWB01000001.1"/>
</dbReference>
<keyword evidence="3" id="KW-0378">Hydrolase</keyword>
<accession>A0A259TZ19</accession>
<dbReference type="InterPro" id="IPR031100">
    <property type="entry name" value="LOG_fam"/>
</dbReference>